<gene>
    <name evidence="2" type="ORF">PIB30_085092</name>
</gene>
<evidence type="ECO:0000313" key="2">
    <source>
        <dbReference type="EMBL" id="MED6224535.1"/>
    </source>
</evidence>
<name>A0ABU6ZRF0_9FABA</name>
<feature type="non-terminal residue" evidence="2">
    <location>
        <position position="1"/>
    </location>
</feature>
<comment type="caution">
    <text evidence="2">The sequence shown here is derived from an EMBL/GenBank/DDBJ whole genome shotgun (WGS) entry which is preliminary data.</text>
</comment>
<evidence type="ECO:0000256" key="1">
    <source>
        <dbReference type="SAM" id="Coils"/>
    </source>
</evidence>
<organism evidence="2 3">
    <name type="scientific">Stylosanthes scabra</name>
    <dbReference type="NCBI Taxonomy" id="79078"/>
    <lineage>
        <taxon>Eukaryota</taxon>
        <taxon>Viridiplantae</taxon>
        <taxon>Streptophyta</taxon>
        <taxon>Embryophyta</taxon>
        <taxon>Tracheophyta</taxon>
        <taxon>Spermatophyta</taxon>
        <taxon>Magnoliopsida</taxon>
        <taxon>eudicotyledons</taxon>
        <taxon>Gunneridae</taxon>
        <taxon>Pentapetalae</taxon>
        <taxon>rosids</taxon>
        <taxon>fabids</taxon>
        <taxon>Fabales</taxon>
        <taxon>Fabaceae</taxon>
        <taxon>Papilionoideae</taxon>
        <taxon>50 kb inversion clade</taxon>
        <taxon>dalbergioids sensu lato</taxon>
        <taxon>Dalbergieae</taxon>
        <taxon>Pterocarpus clade</taxon>
        <taxon>Stylosanthes</taxon>
    </lineage>
</organism>
<dbReference type="Proteomes" id="UP001341840">
    <property type="component" value="Unassembled WGS sequence"/>
</dbReference>
<accession>A0ABU6ZRF0</accession>
<evidence type="ECO:0000313" key="3">
    <source>
        <dbReference type="Proteomes" id="UP001341840"/>
    </source>
</evidence>
<keyword evidence="1" id="KW-0175">Coiled coil</keyword>
<feature type="coiled-coil region" evidence="1">
    <location>
        <begin position="20"/>
        <end position="47"/>
    </location>
</feature>
<keyword evidence="3" id="KW-1185">Reference proteome</keyword>
<reference evidence="2 3" key="1">
    <citation type="journal article" date="2023" name="Plants (Basel)">
        <title>Bridging the Gap: Combining Genomics and Transcriptomics Approaches to Understand Stylosanthes scabra, an Orphan Legume from the Brazilian Caatinga.</title>
        <authorList>
            <person name="Ferreira-Neto J.R.C."/>
            <person name="da Silva M.D."/>
            <person name="Binneck E."/>
            <person name="de Melo N.F."/>
            <person name="da Silva R.H."/>
            <person name="de Melo A.L.T.M."/>
            <person name="Pandolfi V."/>
            <person name="Bustamante F.O."/>
            <person name="Brasileiro-Vidal A.C."/>
            <person name="Benko-Iseppon A.M."/>
        </authorList>
    </citation>
    <scope>NUCLEOTIDE SEQUENCE [LARGE SCALE GENOMIC DNA]</scope>
    <source>
        <tissue evidence="2">Leaves</tissue>
    </source>
</reference>
<proteinExistence type="predicted"/>
<dbReference type="EMBL" id="JASCZI010273264">
    <property type="protein sequence ID" value="MED6224535.1"/>
    <property type="molecule type" value="Genomic_DNA"/>
</dbReference>
<protein>
    <submittedName>
        <fullName evidence="2">Uncharacterized protein</fullName>
    </submittedName>
</protein>
<sequence length="68" mass="7897">PRLVTRSQTAIHVFREFGPQKILRANLKNEERKLAEQETKFGSKTEEELHAYAWKSTHMHATQGLLHA</sequence>